<dbReference type="PROSITE" id="PS51832">
    <property type="entry name" value="HD_GYP"/>
    <property type="match status" value="1"/>
</dbReference>
<feature type="domain" description="HD-GYP" evidence="1">
    <location>
        <begin position="143"/>
        <end position="339"/>
    </location>
</feature>
<dbReference type="Pfam" id="PF13487">
    <property type="entry name" value="HD_5"/>
    <property type="match status" value="1"/>
</dbReference>
<protein>
    <submittedName>
        <fullName evidence="2">HD-GYP domain-containing protein</fullName>
    </submittedName>
</protein>
<evidence type="ECO:0000313" key="3">
    <source>
        <dbReference type="Proteomes" id="UP000282060"/>
    </source>
</evidence>
<dbReference type="AlphaFoldDB" id="A0A3S0IKU9"/>
<dbReference type="PANTHER" id="PTHR43155">
    <property type="entry name" value="CYCLIC DI-GMP PHOSPHODIESTERASE PA4108-RELATED"/>
    <property type="match status" value="1"/>
</dbReference>
<dbReference type="InterPro" id="IPR006675">
    <property type="entry name" value="HDIG_dom"/>
</dbReference>
<comment type="caution">
    <text evidence="2">The sequence shown here is derived from an EMBL/GenBank/DDBJ whole genome shotgun (WGS) entry which is preliminary data.</text>
</comment>
<dbReference type="NCBIfam" id="TIGR00277">
    <property type="entry name" value="HDIG"/>
    <property type="match status" value="1"/>
</dbReference>
<dbReference type="SMART" id="SM00471">
    <property type="entry name" value="HDc"/>
    <property type="match status" value="1"/>
</dbReference>
<dbReference type="GO" id="GO:0008081">
    <property type="term" value="F:phosphoric diester hydrolase activity"/>
    <property type="evidence" value="ECO:0007669"/>
    <property type="project" value="UniProtKB-ARBA"/>
</dbReference>
<sequence>MSQGRKSDSEHHELEIPIAKLKPGMYVVSISSENGSLSVKSEGYVLNVAGINQLIQSGISHVVVDPSREKRTETIDKVLPDIGASALDKSREKPDVSLEQEMKAASKLYNNAKDLQLKMIHAITEGKVIDVEAIEESTNAIVDSIFRNQDALSCLSRLRIKDEYLVEHSLNASILMTIFAKHLDVDRATIEQLALGAFLHDIGKVMIPDEILNKPGKLTSPEYEIIKNHVSLGVNILQETPHISHMVMSMIKEHHERIDGSGYPLQLSADSISKYGRMMAIVDSYDAMTAERVYRTGLHPITAFKNLIKESPTCYDDALVEQFIQCLGVYPVGTLVELNSGKLGLISRLNKKKPLHPYVRVFYNTRLKQAIAMEEMDLSRSKYKDQIDRCIKPEEFNINLLGFFKAAFLD</sequence>
<keyword evidence="3" id="KW-1185">Reference proteome</keyword>
<dbReference type="Pfam" id="PF11871">
    <property type="entry name" value="DUF3391"/>
    <property type="match status" value="1"/>
</dbReference>
<evidence type="ECO:0000259" key="1">
    <source>
        <dbReference type="PROSITE" id="PS51832"/>
    </source>
</evidence>
<dbReference type="InterPro" id="IPR021812">
    <property type="entry name" value="DUF3391"/>
</dbReference>
<accession>A0A3S0IKU9</accession>
<name>A0A3S0IKU9_9GAMM</name>
<dbReference type="RefSeq" id="WP_126508145.1">
    <property type="nucleotide sequence ID" value="NZ_RXNV01000022.1"/>
</dbReference>
<organism evidence="2 3">
    <name type="scientific">Shewanella atlantica</name>
    <dbReference type="NCBI Taxonomy" id="271099"/>
    <lineage>
        <taxon>Bacteria</taxon>
        <taxon>Pseudomonadati</taxon>
        <taxon>Pseudomonadota</taxon>
        <taxon>Gammaproteobacteria</taxon>
        <taxon>Alteromonadales</taxon>
        <taxon>Shewanellaceae</taxon>
        <taxon>Shewanella</taxon>
    </lineage>
</organism>
<dbReference type="InterPro" id="IPR037522">
    <property type="entry name" value="HD_GYP_dom"/>
</dbReference>
<dbReference type="Gene3D" id="1.10.3210.10">
    <property type="entry name" value="Hypothetical protein af1432"/>
    <property type="match status" value="1"/>
</dbReference>
<proteinExistence type="predicted"/>
<dbReference type="Proteomes" id="UP000282060">
    <property type="component" value="Unassembled WGS sequence"/>
</dbReference>
<dbReference type="OrthoDB" id="9764808at2"/>
<reference evidence="2 3" key="1">
    <citation type="submission" date="2018-12" db="EMBL/GenBank/DDBJ databases">
        <authorList>
            <person name="Yu L."/>
        </authorList>
    </citation>
    <scope>NUCLEOTIDE SEQUENCE [LARGE SCALE GENOMIC DNA]</scope>
    <source>
        <strain evidence="2 3">HAW-EB5</strain>
    </source>
</reference>
<gene>
    <name evidence="2" type="ORF">EKG39_22085</name>
</gene>
<dbReference type="PANTHER" id="PTHR43155:SF2">
    <property type="entry name" value="CYCLIC DI-GMP PHOSPHODIESTERASE PA4108"/>
    <property type="match status" value="1"/>
</dbReference>
<dbReference type="EMBL" id="RXNV01000022">
    <property type="protein sequence ID" value="RTR26316.1"/>
    <property type="molecule type" value="Genomic_DNA"/>
</dbReference>
<dbReference type="CDD" id="cd00077">
    <property type="entry name" value="HDc"/>
    <property type="match status" value="1"/>
</dbReference>
<dbReference type="SUPFAM" id="SSF109604">
    <property type="entry name" value="HD-domain/PDEase-like"/>
    <property type="match status" value="1"/>
</dbReference>
<evidence type="ECO:0000313" key="2">
    <source>
        <dbReference type="EMBL" id="RTR26316.1"/>
    </source>
</evidence>
<dbReference type="InterPro" id="IPR003607">
    <property type="entry name" value="HD/PDEase_dom"/>
</dbReference>